<evidence type="ECO:0000313" key="2">
    <source>
        <dbReference type="EMBL" id="SVE40791.1"/>
    </source>
</evidence>
<keyword evidence="1" id="KW-1133">Transmembrane helix</keyword>
<accession>A0A383D8U7</accession>
<organism evidence="2">
    <name type="scientific">marine metagenome</name>
    <dbReference type="NCBI Taxonomy" id="408172"/>
    <lineage>
        <taxon>unclassified sequences</taxon>
        <taxon>metagenomes</taxon>
        <taxon>ecological metagenomes</taxon>
    </lineage>
</organism>
<sequence>MDILLGIFGAVGFAAAILIWSWIVMS</sequence>
<reference evidence="2" key="1">
    <citation type="submission" date="2018-05" db="EMBL/GenBank/DDBJ databases">
        <authorList>
            <person name="Lanie J.A."/>
            <person name="Ng W.-L."/>
            <person name="Kazmierczak K.M."/>
            <person name="Andrzejewski T.M."/>
            <person name="Davidsen T.M."/>
            <person name="Wayne K.J."/>
            <person name="Tettelin H."/>
            <person name="Glass J.I."/>
            <person name="Rusch D."/>
            <person name="Podicherti R."/>
            <person name="Tsui H.-C.T."/>
            <person name="Winkler M.E."/>
        </authorList>
    </citation>
    <scope>NUCLEOTIDE SEQUENCE</scope>
</reference>
<evidence type="ECO:0000256" key="1">
    <source>
        <dbReference type="SAM" id="Phobius"/>
    </source>
</evidence>
<dbReference type="AlphaFoldDB" id="A0A383D8U7"/>
<name>A0A383D8U7_9ZZZZ</name>
<keyword evidence="1" id="KW-0472">Membrane</keyword>
<keyword evidence="1" id="KW-0812">Transmembrane</keyword>
<gene>
    <name evidence="2" type="ORF">METZ01_LOCUS493645</name>
</gene>
<protein>
    <submittedName>
        <fullName evidence="2">Uncharacterized protein</fullName>
    </submittedName>
</protein>
<dbReference type="EMBL" id="UINC01215206">
    <property type="protein sequence ID" value="SVE40791.1"/>
    <property type="molecule type" value="Genomic_DNA"/>
</dbReference>
<feature type="transmembrane region" description="Helical" evidence="1">
    <location>
        <begin position="6"/>
        <end position="25"/>
    </location>
</feature>
<proteinExistence type="predicted"/>